<feature type="domain" description="Alcohol dehydrogenase iron-type/glycerol dehydrogenase GldA" evidence="2">
    <location>
        <begin position="8"/>
        <end position="160"/>
    </location>
</feature>
<dbReference type="Gene3D" id="1.20.1090.10">
    <property type="entry name" value="Dehydroquinate synthase-like - alpha domain"/>
    <property type="match status" value="1"/>
</dbReference>
<dbReference type="RefSeq" id="WP_128744848.1">
    <property type="nucleotide sequence ID" value="NZ_CP035281.1"/>
</dbReference>
<dbReference type="GO" id="GO:0046872">
    <property type="term" value="F:metal ion binding"/>
    <property type="evidence" value="ECO:0007669"/>
    <property type="project" value="InterPro"/>
</dbReference>
<dbReference type="PROSITE" id="PS00913">
    <property type="entry name" value="ADH_IRON_1"/>
    <property type="match status" value="1"/>
</dbReference>
<reference evidence="4 5" key="1">
    <citation type="submission" date="2019-01" db="EMBL/GenBank/DDBJ databases">
        <title>Draft genomes of a novel of Aminipila strains.</title>
        <authorList>
            <person name="Ma S."/>
        </authorList>
    </citation>
    <scope>NUCLEOTIDE SEQUENCE [LARGE SCALE GENOMIC DNA]</scope>
    <source>
        <strain evidence="5">JN-39</strain>
    </source>
</reference>
<name>A0A410PTF6_9FIRM</name>
<evidence type="ECO:0000313" key="4">
    <source>
        <dbReference type="EMBL" id="QAT42194.1"/>
    </source>
</evidence>
<dbReference type="OrthoDB" id="9804734at2"/>
<dbReference type="InterPro" id="IPR018211">
    <property type="entry name" value="ADH_Fe_CS"/>
</dbReference>
<dbReference type="Proteomes" id="UP000287601">
    <property type="component" value="Chromosome"/>
</dbReference>
<evidence type="ECO:0000259" key="3">
    <source>
        <dbReference type="Pfam" id="PF25137"/>
    </source>
</evidence>
<sequence length="382" mass="41290">MKEFSISTQVFFGEGSLDRLNQIVNKKVLIVCDSFMVKSGMVDQIKDRLKDCEVAIFSDVVPDPPVEVIAAGMMALKNCGANVMIALGGGSSIDAAKAIRDFARRLPDIGVTVEECYAIPTTSGTGSEVTQFSVITNAQEGIKYPMANKDLIPMVAILDPELVTSVPDFITADTGMDVLTHAIEAYVSTDATDFSDALAEKAVTLVFRFLPEAFKNGNDLLAREKMHNASCLAGMAFNAAGLGINHSLAHAVGGKLHISHGRSNAMLLPCVIEYNANLDKGGYNKEFDVAAKKYQRLAKLLDLPANTVYVGVNSFTRKIVELQKMLKVPATLKELGADLNLVQEERGDILEAAMNDICTKTNPRKTNKEDLSKILDKLIGAK</sequence>
<keyword evidence="1" id="KW-0560">Oxidoreductase</keyword>
<dbReference type="EMBL" id="CP035281">
    <property type="protein sequence ID" value="QAT42194.1"/>
    <property type="molecule type" value="Genomic_DNA"/>
</dbReference>
<evidence type="ECO:0000259" key="2">
    <source>
        <dbReference type="Pfam" id="PF00465"/>
    </source>
</evidence>
<dbReference type="Gene3D" id="3.40.50.1970">
    <property type="match status" value="1"/>
</dbReference>
<keyword evidence="5" id="KW-1185">Reference proteome</keyword>
<dbReference type="InterPro" id="IPR056798">
    <property type="entry name" value="ADH_Fe_C"/>
</dbReference>
<dbReference type="SUPFAM" id="SSF56796">
    <property type="entry name" value="Dehydroquinate synthase-like"/>
    <property type="match status" value="1"/>
</dbReference>
<dbReference type="InterPro" id="IPR039697">
    <property type="entry name" value="Alcohol_dehydrogenase_Fe"/>
</dbReference>
<dbReference type="AlphaFoldDB" id="A0A410PTF6"/>
<feature type="domain" description="Fe-containing alcohol dehydrogenase-like C-terminal" evidence="3">
    <location>
        <begin position="171"/>
        <end position="377"/>
    </location>
</feature>
<evidence type="ECO:0000256" key="1">
    <source>
        <dbReference type="ARBA" id="ARBA00023002"/>
    </source>
</evidence>
<organism evidence="4 5">
    <name type="scientific">Aminipila luticellarii</name>
    <dbReference type="NCBI Taxonomy" id="2507160"/>
    <lineage>
        <taxon>Bacteria</taxon>
        <taxon>Bacillati</taxon>
        <taxon>Bacillota</taxon>
        <taxon>Clostridia</taxon>
        <taxon>Peptostreptococcales</taxon>
        <taxon>Anaerovoracaceae</taxon>
        <taxon>Aminipila</taxon>
    </lineage>
</organism>
<protein>
    <submittedName>
        <fullName evidence="4">Iron-containing alcohol dehydrogenase</fullName>
    </submittedName>
</protein>
<gene>
    <name evidence="4" type="ORF">EQM06_02525</name>
</gene>
<dbReference type="KEGG" id="amij:EQM06_02525"/>
<dbReference type="CDD" id="cd08180">
    <property type="entry name" value="PDD"/>
    <property type="match status" value="1"/>
</dbReference>
<dbReference type="FunFam" id="1.20.1090.10:FF:000001">
    <property type="entry name" value="Aldehyde-alcohol dehydrogenase"/>
    <property type="match status" value="1"/>
</dbReference>
<dbReference type="Pfam" id="PF25137">
    <property type="entry name" value="ADH_Fe_C"/>
    <property type="match status" value="1"/>
</dbReference>
<dbReference type="GO" id="GO:0004022">
    <property type="term" value="F:alcohol dehydrogenase (NAD+) activity"/>
    <property type="evidence" value="ECO:0007669"/>
    <property type="project" value="UniProtKB-ARBA"/>
</dbReference>
<proteinExistence type="predicted"/>
<accession>A0A410PTF6</accession>
<evidence type="ECO:0000313" key="5">
    <source>
        <dbReference type="Proteomes" id="UP000287601"/>
    </source>
</evidence>
<dbReference type="InterPro" id="IPR001670">
    <property type="entry name" value="ADH_Fe/GldA"/>
</dbReference>
<dbReference type="FunFam" id="3.40.50.1970:FF:000003">
    <property type="entry name" value="Alcohol dehydrogenase, iron-containing"/>
    <property type="match status" value="1"/>
</dbReference>
<dbReference type="PANTHER" id="PTHR11496:SF83">
    <property type="entry name" value="HYDROXYACID-OXOACID TRANSHYDROGENASE, MITOCHONDRIAL"/>
    <property type="match status" value="1"/>
</dbReference>
<dbReference type="Pfam" id="PF00465">
    <property type="entry name" value="Fe-ADH"/>
    <property type="match status" value="1"/>
</dbReference>
<dbReference type="PANTHER" id="PTHR11496">
    <property type="entry name" value="ALCOHOL DEHYDROGENASE"/>
    <property type="match status" value="1"/>
</dbReference>